<proteinExistence type="predicted"/>
<dbReference type="Pfam" id="PF06210">
    <property type="entry name" value="DUF1003"/>
    <property type="match status" value="1"/>
</dbReference>
<sequence>MDAPSVKCAVCGTDTIPHEIRPFSMVSHPVDDFIRAAVPEIGPDAPVCNRCRSLYRRKYVESALTEEKGELSSLENAVVESLSKEETIARNVDAMYNERLSVGQRLADRMAAFGGSWTFIIIFGSILVIWIAVNSFLLMARPFDPYPFILLNLVLSCLAAIQAPVIMMSQNRQEAKDRLRAEQDYQVNLKAEIEIQHLNLKIDQLLQHQWQRLLEIQRLQLEVLDELEDGRNGATSAQK</sequence>
<dbReference type="PANTHER" id="PTHR41386">
    <property type="entry name" value="INTEGRAL MEMBRANE PROTEIN-RELATED"/>
    <property type="match status" value="1"/>
</dbReference>
<dbReference type="PANTHER" id="PTHR41386:SF1">
    <property type="entry name" value="MEMBRANE PROTEIN"/>
    <property type="match status" value="1"/>
</dbReference>
<keyword evidence="1" id="KW-0812">Transmembrane</keyword>
<dbReference type="EMBL" id="PQAP01000002">
    <property type="protein sequence ID" value="PWB76308.1"/>
    <property type="molecule type" value="Genomic_DNA"/>
</dbReference>
<keyword evidence="1" id="KW-1133">Transmembrane helix</keyword>
<name>A0A855X7X4_9BACT</name>
<organism evidence="2 3">
    <name type="scientific">candidate division GN15 bacterium</name>
    <dbReference type="NCBI Taxonomy" id="2072418"/>
    <lineage>
        <taxon>Bacteria</taxon>
        <taxon>candidate division GN15</taxon>
    </lineage>
</organism>
<dbReference type="AlphaFoldDB" id="A0A855X7X4"/>
<feature type="transmembrane region" description="Helical" evidence="1">
    <location>
        <begin position="145"/>
        <end position="168"/>
    </location>
</feature>
<gene>
    <name evidence="2" type="ORF">C3F09_00530</name>
</gene>
<accession>A0A855X7X4</accession>
<dbReference type="Proteomes" id="UP000250918">
    <property type="component" value="Unassembled WGS sequence"/>
</dbReference>
<keyword evidence="1" id="KW-0472">Membrane</keyword>
<feature type="transmembrane region" description="Helical" evidence="1">
    <location>
        <begin position="110"/>
        <end position="133"/>
    </location>
</feature>
<protein>
    <recommendedName>
        <fullName evidence="4">DUF1003 domain-containing protein</fullName>
    </recommendedName>
</protein>
<evidence type="ECO:0000256" key="1">
    <source>
        <dbReference type="SAM" id="Phobius"/>
    </source>
</evidence>
<evidence type="ECO:0000313" key="2">
    <source>
        <dbReference type="EMBL" id="PWB76308.1"/>
    </source>
</evidence>
<reference evidence="2 3" key="1">
    <citation type="journal article" date="2018" name="ISME J.">
        <title>A methanotrophic archaeon couples anaerobic oxidation of methane to Fe(III) reduction.</title>
        <authorList>
            <person name="Cai C."/>
            <person name="Leu A.O."/>
            <person name="Xie G.J."/>
            <person name="Guo J."/>
            <person name="Feng Y."/>
            <person name="Zhao J.X."/>
            <person name="Tyson G.W."/>
            <person name="Yuan Z."/>
            <person name="Hu S."/>
        </authorList>
    </citation>
    <scope>NUCLEOTIDE SEQUENCE [LARGE SCALE GENOMIC DNA]</scope>
    <source>
        <strain evidence="2">FeB_12</strain>
    </source>
</reference>
<comment type="caution">
    <text evidence="2">The sequence shown here is derived from an EMBL/GenBank/DDBJ whole genome shotgun (WGS) entry which is preliminary data.</text>
</comment>
<dbReference type="InterPro" id="IPR010406">
    <property type="entry name" value="DUF1003"/>
</dbReference>
<evidence type="ECO:0000313" key="3">
    <source>
        <dbReference type="Proteomes" id="UP000250918"/>
    </source>
</evidence>
<evidence type="ECO:0008006" key="4">
    <source>
        <dbReference type="Google" id="ProtNLM"/>
    </source>
</evidence>